<organism evidence="1 2">
    <name type="scientific">Musa acuminata subsp. malaccensis</name>
    <name type="common">Wild banana</name>
    <name type="synonym">Musa malaccensis</name>
    <dbReference type="NCBI Taxonomy" id="214687"/>
    <lineage>
        <taxon>Eukaryota</taxon>
        <taxon>Viridiplantae</taxon>
        <taxon>Streptophyta</taxon>
        <taxon>Embryophyta</taxon>
        <taxon>Tracheophyta</taxon>
        <taxon>Spermatophyta</taxon>
        <taxon>Magnoliopsida</taxon>
        <taxon>Liliopsida</taxon>
        <taxon>Zingiberales</taxon>
        <taxon>Musaceae</taxon>
        <taxon>Musa</taxon>
    </lineage>
</organism>
<accession>A0A804JW92</accession>
<dbReference type="AlphaFoldDB" id="A0A804JW92"/>
<protein>
    <submittedName>
        <fullName evidence="1">Uncharacterized protein</fullName>
    </submittedName>
</protein>
<dbReference type="Proteomes" id="UP000012960">
    <property type="component" value="Unplaced"/>
</dbReference>
<dbReference type="EnsemblPlants" id="Ma07_t15970.1">
    <property type="protein sequence ID" value="Ma07_p15970.1"/>
    <property type="gene ID" value="Ma07_g15970"/>
</dbReference>
<evidence type="ECO:0000313" key="1">
    <source>
        <dbReference type="EnsemblPlants" id="Ma07_p15970.1"/>
    </source>
</evidence>
<evidence type="ECO:0000313" key="2">
    <source>
        <dbReference type="Proteomes" id="UP000012960"/>
    </source>
</evidence>
<keyword evidence="2" id="KW-1185">Reference proteome</keyword>
<reference evidence="1" key="1">
    <citation type="submission" date="2021-05" db="UniProtKB">
        <authorList>
            <consortium name="EnsemblPlants"/>
        </authorList>
    </citation>
    <scope>IDENTIFICATION</scope>
    <source>
        <strain evidence="1">subsp. malaccensis</strain>
    </source>
</reference>
<dbReference type="Gramene" id="Ma07_t15970.1">
    <property type="protein sequence ID" value="Ma07_p15970.1"/>
    <property type="gene ID" value="Ma07_g15970"/>
</dbReference>
<sequence length="26" mass="3148">MGSLLETWGRFCKVQQCDVFLWSTRR</sequence>
<name>A0A804JW92_MUSAM</name>
<proteinExistence type="predicted"/>
<dbReference type="InParanoid" id="A0A804JW92"/>